<dbReference type="Pfam" id="PF00318">
    <property type="entry name" value="Ribosomal_S2"/>
    <property type="match status" value="1"/>
</dbReference>
<dbReference type="InterPro" id="IPR005706">
    <property type="entry name" value="Ribosomal_uS2_bac/mit/plastid"/>
</dbReference>
<sequence length="240" mass="26824">MTKTVDNHELITEMFTAGAHFGYSRSRRHPSVKPFIFGTKNGVEIMDLEKTIIELENAKEFVRTLAKGGKQILFVGTKNEAKKAMEDGAMSVDMPFVVERWVGGVLTNFSEIKKRIALLEDLRDKREKGELAIYTKKERLLIDKDVERLERNFAGVVSMKDMPVAMFVIDPRKESIAVKEAQYLGIPIIALASSDCNLKEVQFAIPGNDSSVSSITFFVSQIAQAFKEGRNSQQSAIANS</sequence>
<evidence type="ECO:0000313" key="8">
    <source>
        <dbReference type="Proteomes" id="UP000181992"/>
    </source>
</evidence>
<reference evidence="7 8" key="1">
    <citation type="journal article" date="2016" name="Environ. Microbiol.">
        <title>Genomic resolution of a cold subsurface aquifer community provides metabolic insights for novel microbes adapted to high CO concentrations.</title>
        <authorList>
            <person name="Probst A.J."/>
            <person name="Castelle C.J."/>
            <person name="Singh A."/>
            <person name="Brown C.T."/>
            <person name="Anantharaman K."/>
            <person name="Sharon I."/>
            <person name="Hug L.A."/>
            <person name="Burstein D."/>
            <person name="Emerson J.B."/>
            <person name="Thomas B.C."/>
            <person name="Banfield J.F."/>
        </authorList>
    </citation>
    <scope>NUCLEOTIDE SEQUENCE [LARGE SCALE GENOMIC DNA]</scope>
    <source>
        <strain evidence="7">CG1_02_43_90</strain>
    </source>
</reference>
<dbReference type="GO" id="GO:0022627">
    <property type="term" value="C:cytosolic small ribosomal subunit"/>
    <property type="evidence" value="ECO:0007669"/>
    <property type="project" value="TreeGrafter"/>
</dbReference>
<dbReference type="AlphaFoldDB" id="A0A1J4V8B3"/>
<dbReference type="Gene3D" id="1.10.287.610">
    <property type="entry name" value="Helix hairpin bin"/>
    <property type="match status" value="1"/>
</dbReference>
<evidence type="ECO:0000256" key="2">
    <source>
        <dbReference type="ARBA" id="ARBA00022980"/>
    </source>
</evidence>
<dbReference type="STRING" id="1805281.AUJ77_00820"/>
<dbReference type="PANTHER" id="PTHR12534">
    <property type="entry name" value="30S RIBOSOMAL PROTEIN S2 PROKARYOTIC AND ORGANELLAR"/>
    <property type="match status" value="1"/>
</dbReference>
<gene>
    <name evidence="5" type="primary">rpsB</name>
    <name evidence="7" type="ORF">AUJ77_00820</name>
</gene>
<name>A0A1J4V8B3_9BACT</name>
<protein>
    <recommendedName>
        <fullName evidence="4 5">Small ribosomal subunit protein uS2</fullName>
    </recommendedName>
</protein>
<dbReference type="CDD" id="cd01425">
    <property type="entry name" value="RPS2"/>
    <property type="match status" value="1"/>
</dbReference>
<dbReference type="InterPro" id="IPR018130">
    <property type="entry name" value="Ribosomal_uS2_CS"/>
</dbReference>
<evidence type="ECO:0000256" key="4">
    <source>
        <dbReference type="ARBA" id="ARBA00035256"/>
    </source>
</evidence>
<dbReference type="PANTHER" id="PTHR12534:SF0">
    <property type="entry name" value="SMALL RIBOSOMAL SUBUNIT PROTEIN US2M"/>
    <property type="match status" value="1"/>
</dbReference>
<evidence type="ECO:0000256" key="6">
    <source>
        <dbReference type="RuleBase" id="RU003631"/>
    </source>
</evidence>
<dbReference type="PROSITE" id="PS00962">
    <property type="entry name" value="RIBOSOMAL_S2_1"/>
    <property type="match status" value="1"/>
</dbReference>
<comment type="caution">
    <text evidence="7">The sequence shown here is derived from an EMBL/GenBank/DDBJ whole genome shotgun (WGS) entry which is preliminary data.</text>
</comment>
<keyword evidence="2 5" id="KW-0689">Ribosomal protein</keyword>
<keyword evidence="3 5" id="KW-0687">Ribonucleoprotein</keyword>
<dbReference type="NCBIfam" id="TIGR01011">
    <property type="entry name" value="rpsB_bact"/>
    <property type="match status" value="1"/>
</dbReference>
<organism evidence="7 8">
    <name type="scientific">Candidatus Nomurabacteria bacterium CG1_02_43_90</name>
    <dbReference type="NCBI Taxonomy" id="1805281"/>
    <lineage>
        <taxon>Bacteria</taxon>
        <taxon>Candidatus Nomuraibacteriota</taxon>
    </lineage>
</organism>
<dbReference type="InterPro" id="IPR001865">
    <property type="entry name" value="Ribosomal_uS2"/>
</dbReference>
<dbReference type="SUPFAM" id="SSF52313">
    <property type="entry name" value="Ribosomal protein S2"/>
    <property type="match status" value="1"/>
</dbReference>
<evidence type="ECO:0000256" key="1">
    <source>
        <dbReference type="ARBA" id="ARBA00006242"/>
    </source>
</evidence>
<dbReference type="InterPro" id="IPR023591">
    <property type="entry name" value="Ribosomal_uS2_flav_dom_sf"/>
</dbReference>
<evidence type="ECO:0000256" key="5">
    <source>
        <dbReference type="HAMAP-Rule" id="MF_00291"/>
    </source>
</evidence>
<dbReference type="EMBL" id="MNVN01000009">
    <property type="protein sequence ID" value="OIO31029.1"/>
    <property type="molecule type" value="Genomic_DNA"/>
</dbReference>
<evidence type="ECO:0000313" key="7">
    <source>
        <dbReference type="EMBL" id="OIO31029.1"/>
    </source>
</evidence>
<dbReference type="Proteomes" id="UP000181992">
    <property type="component" value="Unassembled WGS sequence"/>
</dbReference>
<dbReference type="GO" id="GO:0003735">
    <property type="term" value="F:structural constituent of ribosome"/>
    <property type="evidence" value="ECO:0007669"/>
    <property type="project" value="InterPro"/>
</dbReference>
<evidence type="ECO:0000256" key="3">
    <source>
        <dbReference type="ARBA" id="ARBA00023274"/>
    </source>
</evidence>
<proteinExistence type="inferred from homology"/>
<dbReference type="PROSITE" id="PS00963">
    <property type="entry name" value="RIBOSOMAL_S2_2"/>
    <property type="match status" value="1"/>
</dbReference>
<comment type="similarity">
    <text evidence="1 5 6">Belongs to the universal ribosomal protein uS2 family.</text>
</comment>
<dbReference type="HAMAP" id="MF_00291_B">
    <property type="entry name" value="Ribosomal_uS2_B"/>
    <property type="match status" value="1"/>
</dbReference>
<accession>A0A1J4V8B3</accession>
<dbReference type="GO" id="GO:0006412">
    <property type="term" value="P:translation"/>
    <property type="evidence" value="ECO:0007669"/>
    <property type="project" value="UniProtKB-UniRule"/>
</dbReference>
<dbReference type="PRINTS" id="PR00395">
    <property type="entry name" value="RIBOSOMALS2"/>
</dbReference>
<dbReference type="Gene3D" id="3.40.50.10490">
    <property type="entry name" value="Glucose-6-phosphate isomerase like protein, domain 1"/>
    <property type="match status" value="1"/>
</dbReference>